<evidence type="ECO:0000313" key="8">
    <source>
        <dbReference type="Proteomes" id="UP000218209"/>
    </source>
</evidence>
<name>A0A1X6NMZ0_PORUM</name>
<evidence type="ECO:0000259" key="6">
    <source>
        <dbReference type="PROSITE" id="PS50893"/>
    </source>
</evidence>
<dbReference type="SMART" id="SM00382">
    <property type="entry name" value="AAA"/>
    <property type="match status" value="1"/>
</dbReference>
<feature type="region of interest" description="Disordered" evidence="5">
    <location>
        <begin position="125"/>
        <end position="150"/>
    </location>
</feature>
<dbReference type="CDD" id="cd03221">
    <property type="entry name" value="ABCF_EF-3"/>
    <property type="match status" value="1"/>
</dbReference>
<evidence type="ECO:0000256" key="2">
    <source>
        <dbReference type="ARBA" id="ARBA00022737"/>
    </source>
</evidence>
<dbReference type="EMBL" id="KV919360">
    <property type="protein sequence ID" value="OSX69910.1"/>
    <property type="molecule type" value="Genomic_DNA"/>
</dbReference>
<evidence type="ECO:0000256" key="5">
    <source>
        <dbReference type="SAM" id="MobiDB-lite"/>
    </source>
</evidence>
<keyword evidence="3" id="KW-0547">Nucleotide-binding</keyword>
<dbReference type="PANTHER" id="PTHR19211:SF129">
    <property type="entry name" value="ABC TRANSPORTER ATP-BINDING PROTEIN"/>
    <property type="match status" value="1"/>
</dbReference>
<evidence type="ECO:0000313" key="7">
    <source>
        <dbReference type="EMBL" id="OSX69910.1"/>
    </source>
</evidence>
<dbReference type="PROSITE" id="PS50893">
    <property type="entry name" value="ABC_TRANSPORTER_2"/>
    <property type="match status" value="1"/>
</dbReference>
<dbReference type="Proteomes" id="UP000218209">
    <property type="component" value="Unassembled WGS sequence"/>
</dbReference>
<feature type="domain" description="ABC transporter" evidence="6">
    <location>
        <begin position="214"/>
        <end position="415"/>
    </location>
</feature>
<dbReference type="AlphaFoldDB" id="A0A1X6NMZ0"/>
<dbReference type="PANTHER" id="PTHR19211">
    <property type="entry name" value="ATP-BINDING TRANSPORT PROTEIN-RELATED"/>
    <property type="match status" value="1"/>
</dbReference>
<dbReference type="InterPro" id="IPR003439">
    <property type="entry name" value="ABC_transporter-like_ATP-bd"/>
</dbReference>
<dbReference type="InterPro" id="IPR050611">
    <property type="entry name" value="ABCF"/>
</dbReference>
<organism evidence="7 8">
    <name type="scientific">Porphyra umbilicalis</name>
    <name type="common">Purple laver</name>
    <name type="synonym">Red alga</name>
    <dbReference type="NCBI Taxonomy" id="2786"/>
    <lineage>
        <taxon>Eukaryota</taxon>
        <taxon>Rhodophyta</taxon>
        <taxon>Bangiophyceae</taxon>
        <taxon>Bangiales</taxon>
        <taxon>Bangiaceae</taxon>
        <taxon>Porphyra</taxon>
    </lineage>
</organism>
<dbReference type="InterPro" id="IPR003593">
    <property type="entry name" value="AAA+_ATPase"/>
</dbReference>
<dbReference type="Pfam" id="PF12848">
    <property type="entry name" value="ABC_tran_Xtn"/>
    <property type="match status" value="1"/>
</dbReference>
<accession>A0A1X6NMZ0</accession>
<evidence type="ECO:0000256" key="3">
    <source>
        <dbReference type="ARBA" id="ARBA00022741"/>
    </source>
</evidence>
<keyword evidence="4" id="KW-0067">ATP-binding</keyword>
<dbReference type="Gene3D" id="3.40.50.300">
    <property type="entry name" value="P-loop containing nucleotide triphosphate hydrolases"/>
    <property type="match status" value="2"/>
</dbReference>
<sequence length="416" mass="43792">MGFSPAAMAGPLGVLSGGWRIRVALACARFVDAQVLLLDEPTNHLDLPGILQLKAFVASECDGVTLVIVSHDRSFLDDTVDQIIHLQAGALTYYDGNYSTFVTTTTEQRASRARQRDAAERKADLARASVAADRERAARSGDAKKQAAVASKARKLADRTGLEVNARGHRFKLNRDRAGYHDSVRGQVADEVVEADVVWRLPPPPPLRGSGPLLTADGLAGGYDPGAPPVIAGVTLCVEPGGRLALFGANGRGKTTLLRLLAGSLAPSAGRLSVRPGVRVAHFTQHTVDEVRARATPALTALREAVAGMDEQGAYAALGAVGLGGVTARQPLSSLSGGQVMRWALARHAATAPHVWLLDEPTNHLDLESGEALLAALQAYEGAIVVVSHDVHFLRSLGGGLAYRVGKGRLTRAPVP</sequence>
<feature type="compositionally biased region" description="Basic and acidic residues" evidence="5">
    <location>
        <begin position="132"/>
        <end position="145"/>
    </location>
</feature>
<proteinExistence type="predicted"/>
<dbReference type="GO" id="GO:0005524">
    <property type="term" value="F:ATP binding"/>
    <property type="evidence" value="ECO:0007669"/>
    <property type="project" value="UniProtKB-KW"/>
</dbReference>
<dbReference type="Pfam" id="PF00005">
    <property type="entry name" value="ABC_tran"/>
    <property type="match status" value="2"/>
</dbReference>
<keyword evidence="8" id="KW-1185">Reference proteome</keyword>
<dbReference type="InterPro" id="IPR032781">
    <property type="entry name" value="ABC_tran_Xtn"/>
</dbReference>
<keyword evidence="2" id="KW-0677">Repeat</keyword>
<evidence type="ECO:0000256" key="4">
    <source>
        <dbReference type="ARBA" id="ARBA00022840"/>
    </source>
</evidence>
<dbReference type="SUPFAM" id="SSF52540">
    <property type="entry name" value="P-loop containing nucleoside triphosphate hydrolases"/>
    <property type="match status" value="2"/>
</dbReference>
<dbReference type="GO" id="GO:0016887">
    <property type="term" value="F:ATP hydrolysis activity"/>
    <property type="evidence" value="ECO:0007669"/>
    <property type="project" value="InterPro"/>
</dbReference>
<dbReference type="OrthoDB" id="2110130at2759"/>
<protein>
    <recommendedName>
        <fullName evidence="1">Probable ATP-dependent transporter ycf16</fullName>
    </recommendedName>
</protein>
<dbReference type="InterPro" id="IPR027417">
    <property type="entry name" value="P-loop_NTPase"/>
</dbReference>
<reference evidence="7 8" key="1">
    <citation type="submission" date="2017-03" db="EMBL/GenBank/DDBJ databases">
        <title>WGS assembly of Porphyra umbilicalis.</title>
        <authorList>
            <person name="Brawley S.H."/>
            <person name="Blouin N.A."/>
            <person name="Ficko-Blean E."/>
            <person name="Wheeler G.L."/>
            <person name="Lohr M."/>
            <person name="Goodson H.V."/>
            <person name="Jenkins J.W."/>
            <person name="Blaby-Haas C.E."/>
            <person name="Helliwell K.E."/>
            <person name="Chan C."/>
            <person name="Marriage T."/>
            <person name="Bhattacharya D."/>
            <person name="Klein A.S."/>
            <person name="Badis Y."/>
            <person name="Brodie J."/>
            <person name="Cao Y."/>
            <person name="Collen J."/>
            <person name="Dittami S.M."/>
            <person name="Gachon C.M."/>
            <person name="Green B.R."/>
            <person name="Karpowicz S."/>
            <person name="Kim J.W."/>
            <person name="Kudahl U."/>
            <person name="Lin S."/>
            <person name="Michel G."/>
            <person name="Mittag M."/>
            <person name="Olson B.J."/>
            <person name="Pangilinan J."/>
            <person name="Peng Y."/>
            <person name="Qiu H."/>
            <person name="Shu S."/>
            <person name="Singer J.T."/>
            <person name="Smith A.G."/>
            <person name="Sprecher B.N."/>
            <person name="Wagner V."/>
            <person name="Wang W."/>
            <person name="Wang Z.-Y."/>
            <person name="Yan J."/>
            <person name="Yarish C."/>
            <person name="Zoeuner-Riek S."/>
            <person name="Zhuang Y."/>
            <person name="Zou Y."/>
            <person name="Lindquist E.A."/>
            <person name="Grimwood J."/>
            <person name="Barry K."/>
            <person name="Rokhsar D.S."/>
            <person name="Schmutz J."/>
            <person name="Stiller J.W."/>
            <person name="Grossman A.R."/>
            <person name="Prochnik S.E."/>
        </authorList>
    </citation>
    <scope>NUCLEOTIDE SEQUENCE [LARGE SCALE GENOMIC DNA]</scope>
    <source>
        <strain evidence="7">4086291</strain>
    </source>
</reference>
<evidence type="ECO:0000256" key="1">
    <source>
        <dbReference type="ARBA" id="ARBA00014334"/>
    </source>
</evidence>
<gene>
    <name evidence="7" type="ORF">BU14_1014s0003</name>
</gene>